<dbReference type="AlphaFoldDB" id="A0A848L0Z3"/>
<accession>A0A848L0Z3</accession>
<gene>
    <name evidence="2" type="ORF">HH308_23195</name>
</gene>
<proteinExistence type="predicted"/>
<dbReference type="PANTHER" id="PTHR33164:SF99">
    <property type="entry name" value="MARR FAMILY REGULATORY PROTEIN"/>
    <property type="match status" value="1"/>
</dbReference>
<comment type="caution">
    <text evidence="2">The sequence shown here is derived from an EMBL/GenBank/DDBJ whole genome shotgun (WGS) entry which is preliminary data.</text>
</comment>
<organism evidence="2 3">
    <name type="scientific">Gordonia asplenii</name>
    <dbReference type="NCBI Taxonomy" id="2725283"/>
    <lineage>
        <taxon>Bacteria</taxon>
        <taxon>Bacillati</taxon>
        <taxon>Actinomycetota</taxon>
        <taxon>Actinomycetes</taxon>
        <taxon>Mycobacteriales</taxon>
        <taxon>Gordoniaceae</taxon>
        <taxon>Gordonia</taxon>
    </lineage>
</organism>
<dbReference type="SUPFAM" id="SSF46785">
    <property type="entry name" value="Winged helix' DNA-binding domain"/>
    <property type="match status" value="1"/>
</dbReference>
<dbReference type="SMART" id="SM00347">
    <property type="entry name" value="HTH_MARR"/>
    <property type="match status" value="1"/>
</dbReference>
<dbReference type="PROSITE" id="PS50995">
    <property type="entry name" value="HTH_MARR_2"/>
    <property type="match status" value="1"/>
</dbReference>
<dbReference type="InterPro" id="IPR011991">
    <property type="entry name" value="ArsR-like_HTH"/>
</dbReference>
<sequence length="161" mass="16990">MVDHTDNSVVYQESGGDLAFLLMGAFRSLVDDVHAQLSKDGFPDARPVHGFTLQALGGGATAVELAERLGVTKQAVAKTITRLEEGGYVARAVDAADSRRKLITPTERGRALLVASARAFDDALDAWRAQAGEVAITGMIATLRAVQRGESVPLDLGAWSG</sequence>
<dbReference type="GO" id="GO:0006950">
    <property type="term" value="P:response to stress"/>
    <property type="evidence" value="ECO:0007669"/>
    <property type="project" value="TreeGrafter"/>
</dbReference>
<dbReference type="InterPro" id="IPR036390">
    <property type="entry name" value="WH_DNA-bd_sf"/>
</dbReference>
<evidence type="ECO:0000259" key="1">
    <source>
        <dbReference type="PROSITE" id="PS50995"/>
    </source>
</evidence>
<dbReference type="Gene3D" id="1.10.10.10">
    <property type="entry name" value="Winged helix-like DNA-binding domain superfamily/Winged helix DNA-binding domain"/>
    <property type="match status" value="1"/>
</dbReference>
<dbReference type="InterPro" id="IPR036388">
    <property type="entry name" value="WH-like_DNA-bd_sf"/>
</dbReference>
<dbReference type="Proteomes" id="UP000550729">
    <property type="component" value="Unassembled WGS sequence"/>
</dbReference>
<dbReference type="InterPro" id="IPR000835">
    <property type="entry name" value="HTH_MarR-typ"/>
</dbReference>
<dbReference type="InterPro" id="IPR039422">
    <property type="entry name" value="MarR/SlyA-like"/>
</dbReference>
<dbReference type="GO" id="GO:0003700">
    <property type="term" value="F:DNA-binding transcription factor activity"/>
    <property type="evidence" value="ECO:0007669"/>
    <property type="project" value="InterPro"/>
</dbReference>
<dbReference type="CDD" id="cd00090">
    <property type="entry name" value="HTH_ARSR"/>
    <property type="match status" value="1"/>
</dbReference>
<evidence type="ECO:0000313" key="3">
    <source>
        <dbReference type="Proteomes" id="UP000550729"/>
    </source>
</evidence>
<name>A0A848L0Z3_9ACTN</name>
<keyword evidence="3" id="KW-1185">Reference proteome</keyword>
<evidence type="ECO:0000313" key="2">
    <source>
        <dbReference type="EMBL" id="NMO04127.1"/>
    </source>
</evidence>
<protein>
    <submittedName>
        <fullName evidence="2">MarR family transcriptional regulator</fullName>
    </submittedName>
</protein>
<feature type="domain" description="HTH marR-type" evidence="1">
    <location>
        <begin position="15"/>
        <end position="148"/>
    </location>
</feature>
<dbReference type="RefSeq" id="WP_170196632.1">
    <property type="nucleotide sequence ID" value="NZ_JABBNB010000031.1"/>
</dbReference>
<dbReference type="PRINTS" id="PR00598">
    <property type="entry name" value="HTHMARR"/>
</dbReference>
<dbReference type="EMBL" id="JABBNB010000031">
    <property type="protein sequence ID" value="NMO04127.1"/>
    <property type="molecule type" value="Genomic_DNA"/>
</dbReference>
<dbReference type="PANTHER" id="PTHR33164">
    <property type="entry name" value="TRANSCRIPTIONAL REGULATOR, MARR FAMILY"/>
    <property type="match status" value="1"/>
</dbReference>
<reference evidence="2 3" key="1">
    <citation type="submission" date="2020-04" db="EMBL/GenBank/DDBJ databases">
        <title>Gordonia sp. nov. TBRC 11910.</title>
        <authorList>
            <person name="Suriyachadkun C."/>
        </authorList>
    </citation>
    <scope>NUCLEOTIDE SEQUENCE [LARGE SCALE GENOMIC DNA]</scope>
    <source>
        <strain evidence="2 3">TBRC 11910</strain>
    </source>
</reference>
<dbReference type="Pfam" id="PF12802">
    <property type="entry name" value="MarR_2"/>
    <property type="match status" value="1"/>
</dbReference>